<dbReference type="EMBL" id="CAJVPY010004620">
    <property type="protein sequence ID" value="CAG8624052.1"/>
    <property type="molecule type" value="Genomic_DNA"/>
</dbReference>
<proteinExistence type="predicted"/>
<keyword evidence="2" id="KW-0472">Membrane</keyword>
<feature type="compositionally biased region" description="Basic and acidic residues" evidence="1">
    <location>
        <begin position="267"/>
        <end position="278"/>
    </location>
</feature>
<evidence type="ECO:0000256" key="2">
    <source>
        <dbReference type="SAM" id="Phobius"/>
    </source>
</evidence>
<feature type="region of interest" description="Disordered" evidence="1">
    <location>
        <begin position="172"/>
        <end position="221"/>
    </location>
</feature>
<gene>
    <name evidence="3" type="ORF">DERYTH_LOCUS8793</name>
</gene>
<keyword evidence="2" id="KW-0812">Transmembrane</keyword>
<protein>
    <submittedName>
        <fullName evidence="3">11445_t:CDS:1</fullName>
    </submittedName>
</protein>
<dbReference type="AlphaFoldDB" id="A0A9N9D5V2"/>
<reference evidence="3" key="1">
    <citation type="submission" date="2021-06" db="EMBL/GenBank/DDBJ databases">
        <authorList>
            <person name="Kallberg Y."/>
            <person name="Tangrot J."/>
            <person name="Rosling A."/>
        </authorList>
    </citation>
    <scope>NUCLEOTIDE SEQUENCE</scope>
    <source>
        <strain evidence="3">MA453B</strain>
    </source>
</reference>
<feature type="compositionally biased region" description="Polar residues" evidence="1">
    <location>
        <begin position="201"/>
        <end position="220"/>
    </location>
</feature>
<keyword evidence="2" id="KW-1133">Transmembrane helix</keyword>
<feature type="transmembrane region" description="Helical" evidence="2">
    <location>
        <begin position="7"/>
        <end position="30"/>
    </location>
</feature>
<accession>A0A9N9D5V2</accession>
<name>A0A9N9D5V2_9GLOM</name>
<comment type="caution">
    <text evidence="3">The sequence shown here is derived from an EMBL/GenBank/DDBJ whole genome shotgun (WGS) entry which is preliminary data.</text>
</comment>
<evidence type="ECO:0000313" key="3">
    <source>
        <dbReference type="EMBL" id="CAG8624052.1"/>
    </source>
</evidence>
<dbReference type="Proteomes" id="UP000789405">
    <property type="component" value="Unassembled WGS sequence"/>
</dbReference>
<feature type="region of interest" description="Disordered" evidence="1">
    <location>
        <begin position="247"/>
        <end position="297"/>
    </location>
</feature>
<sequence>MDQIQFTGYAALILGTAVAVPILAVTRASVHYDPVSKNEYCVYDHSQGPLRFFVTASISLDFLIDIYVTVRLVQILRKANKNAAQISTNISHKSKRSLFTAVMYWNFLRMFFAFLSHVESAVGMVMIYKPTDVDFIILDLAIKTVLNIGLVYTITADAEIVKVIEGKNLNKDSSAGTEKSFKSSPSPYTPRTPRKFKDSHFSSSNDLPQYSPTERGQISQIDEDKHVVVSMKRLSFFEWANFVMGKRNKNDNSNNSHEEEIEATGTDVEKGFSERRGSELSYASSNSTSTNDDIHAI</sequence>
<evidence type="ECO:0000313" key="4">
    <source>
        <dbReference type="Proteomes" id="UP000789405"/>
    </source>
</evidence>
<keyword evidence="4" id="KW-1185">Reference proteome</keyword>
<feature type="transmembrane region" description="Helical" evidence="2">
    <location>
        <begin position="50"/>
        <end position="76"/>
    </location>
</feature>
<organism evidence="3 4">
    <name type="scientific">Dentiscutata erythropus</name>
    <dbReference type="NCBI Taxonomy" id="1348616"/>
    <lineage>
        <taxon>Eukaryota</taxon>
        <taxon>Fungi</taxon>
        <taxon>Fungi incertae sedis</taxon>
        <taxon>Mucoromycota</taxon>
        <taxon>Glomeromycotina</taxon>
        <taxon>Glomeromycetes</taxon>
        <taxon>Diversisporales</taxon>
        <taxon>Gigasporaceae</taxon>
        <taxon>Dentiscutata</taxon>
    </lineage>
</organism>
<evidence type="ECO:0000256" key="1">
    <source>
        <dbReference type="SAM" id="MobiDB-lite"/>
    </source>
</evidence>
<feature type="compositionally biased region" description="Polar residues" evidence="1">
    <location>
        <begin position="281"/>
        <end position="291"/>
    </location>
</feature>
<dbReference type="OrthoDB" id="2416917at2759"/>